<keyword evidence="2" id="KW-1185">Reference proteome</keyword>
<gene>
    <name evidence="1" type="ORF">EYF80_013838</name>
</gene>
<organism evidence="1 2">
    <name type="scientific">Liparis tanakae</name>
    <name type="common">Tanaka's snailfish</name>
    <dbReference type="NCBI Taxonomy" id="230148"/>
    <lineage>
        <taxon>Eukaryota</taxon>
        <taxon>Metazoa</taxon>
        <taxon>Chordata</taxon>
        <taxon>Craniata</taxon>
        <taxon>Vertebrata</taxon>
        <taxon>Euteleostomi</taxon>
        <taxon>Actinopterygii</taxon>
        <taxon>Neopterygii</taxon>
        <taxon>Teleostei</taxon>
        <taxon>Neoteleostei</taxon>
        <taxon>Acanthomorphata</taxon>
        <taxon>Eupercaria</taxon>
        <taxon>Perciformes</taxon>
        <taxon>Cottioidei</taxon>
        <taxon>Cottales</taxon>
        <taxon>Liparidae</taxon>
        <taxon>Liparis</taxon>
    </lineage>
</organism>
<dbReference type="EMBL" id="SRLO01000098">
    <property type="protein sequence ID" value="TNN75868.1"/>
    <property type="molecule type" value="Genomic_DNA"/>
</dbReference>
<name>A0A4Z2ID10_9TELE</name>
<sequence length="66" mass="7020">MTLKIRRVSTLVDQRTPASRNINQHIHQSPGGRPADCASALNGSMISAVCRDGSNDQMSGAVIDGR</sequence>
<proteinExistence type="predicted"/>
<protein>
    <submittedName>
        <fullName evidence="1">Uncharacterized protein</fullName>
    </submittedName>
</protein>
<comment type="caution">
    <text evidence="1">The sequence shown here is derived from an EMBL/GenBank/DDBJ whole genome shotgun (WGS) entry which is preliminary data.</text>
</comment>
<dbReference type="AlphaFoldDB" id="A0A4Z2ID10"/>
<reference evidence="1 2" key="1">
    <citation type="submission" date="2019-03" db="EMBL/GenBank/DDBJ databases">
        <title>First draft genome of Liparis tanakae, snailfish: a comprehensive survey of snailfish specific genes.</title>
        <authorList>
            <person name="Kim W."/>
            <person name="Song I."/>
            <person name="Jeong J.-H."/>
            <person name="Kim D."/>
            <person name="Kim S."/>
            <person name="Ryu S."/>
            <person name="Song J.Y."/>
            <person name="Lee S.K."/>
        </authorList>
    </citation>
    <scope>NUCLEOTIDE SEQUENCE [LARGE SCALE GENOMIC DNA]</scope>
    <source>
        <tissue evidence="1">Muscle</tissue>
    </source>
</reference>
<dbReference type="Proteomes" id="UP000314294">
    <property type="component" value="Unassembled WGS sequence"/>
</dbReference>
<evidence type="ECO:0000313" key="2">
    <source>
        <dbReference type="Proteomes" id="UP000314294"/>
    </source>
</evidence>
<evidence type="ECO:0000313" key="1">
    <source>
        <dbReference type="EMBL" id="TNN75868.1"/>
    </source>
</evidence>
<accession>A0A4Z2ID10</accession>